<dbReference type="Pfam" id="PF00004">
    <property type="entry name" value="AAA"/>
    <property type="match status" value="2"/>
</dbReference>
<reference evidence="4" key="1">
    <citation type="submission" date="2014-12" db="EMBL/GenBank/DDBJ databases">
        <title>Insight into the proteome of Arion vulgaris.</title>
        <authorList>
            <person name="Aradska J."/>
            <person name="Bulat T."/>
            <person name="Smidak R."/>
            <person name="Sarate P."/>
            <person name="Gangsoo J."/>
            <person name="Sialana F."/>
            <person name="Bilban M."/>
            <person name="Lubec G."/>
        </authorList>
    </citation>
    <scope>NUCLEOTIDE SEQUENCE</scope>
    <source>
        <tissue evidence="4">Skin</tissue>
    </source>
</reference>
<dbReference type="SUPFAM" id="SSF52540">
    <property type="entry name" value="P-loop containing nucleoside triphosphate hydrolases"/>
    <property type="match status" value="2"/>
</dbReference>
<keyword evidence="1" id="KW-0547">Nucleotide-binding</keyword>
<dbReference type="PANTHER" id="PTHR23077">
    <property type="entry name" value="AAA-FAMILY ATPASE"/>
    <property type="match status" value="1"/>
</dbReference>
<dbReference type="GO" id="GO:0097352">
    <property type="term" value="P:autophagosome maturation"/>
    <property type="evidence" value="ECO:0007669"/>
    <property type="project" value="TreeGrafter"/>
</dbReference>
<dbReference type="EMBL" id="HACG01022324">
    <property type="protein sequence ID" value="CEK69189.1"/>
    <property type="molecule type" value="Transcribed_RNA"/>
</dbReference>
<dbReference type="Gene3D" id="1.10.8.60">
    <property type="match status" value="1"/>
</dbReference>
<dbReference type="Gene3D" id="3.40.50.300">
    <property type="entry name" value="P-loop containing nucleotide triphosphate hydrolases"/>
    <property type="match status" value="2"/>
</dbReference>
<feature type="compositionally biased region" description="Polar residues" evidence="2">
    <location>
        <begin position="541"/>
        <end position="551"/>
    </location>
</feature>
<proteinExistence type="inferred from homology"/>
<dbReference type="InterPro" id="IPR027417">
    <property type="entry name" value="P-loop_NTPase"/>
</dbReference>
<dbReference type="GO" id="GO:0051228">
    <property type="term" value="P:mitotic spindle disassembly"/>
    <property type="evidence" value="ECO:0007669"/>
    <property type="project" value="TreeGrafter"/>
</dbReference>
<comment type="similarity">
    <text evidence="1">Belongs to the AAA ATPase family.</text>
</comment>
<dbReference type="GO" id="GO:0016887">
    <property type="term" value="F:ATP hydrolysis activity"/>
    <property type="evidence" value="ECO:0007669"/>
    <property type="project" value="InterPro"/>
</dbReference>
<gene>
    <name evidence="4" type="primary">ORF69295</name>
</gene>
<dbReference type="GO" id="GO:0034098">
    <property type="term" value="C:VCP-NPL4-UFD1 AAA ATPase complex"/>
    <property type="evidence" value="ECO:0007669"/>
    <property type="project" value="TreeGrafter"/>
</dbReference>
<dbReference type="GO" id="GO:0005524">
    <property type="term" value="F:ATP binding"/>
    <property type="evidence" value="ECO:0007669"/>
    <property type="project" value="UniProtKB-KW"/>
</dbReference>
<evidence type="ECO:0000313" key="4">
    <source>
        <dbReference type="EMBL" id="CEK69189.1"/>
    </source>
</evidence>
<dbReference type="PROSITE" id="PS00674">
    <property type="entry name" value="AAA"/>
    <property type="match status" value="1"/>
</dbReference>
<feature type="domain" description="AAA+ ATPase" evidence="3">
    <location>
        <begin position="152"/>
        <end position="292"/>
    </location>
</feature>
<keyword evidence="1" id="KW-0067">ATP-binding</keyword>
<feature type="region of interest" description="Disordered" evidence="2">
    <location>
        <begin position="533"/>
        <end position="557"/>
    </location>
</feature>
<dbReference type="Pfam" id="PF17862">
    <property type="entry name" value="AAA_lid_3"/>
    <property type="match status" value="1"/>
</dbReference>
<dbReference type="AlphaFoldDB" id="A0A0B6ZKM7"/>
<evidence type="ECO:0000256" key="2">
    <source>
        <dbReference type="SAM" id="MobiDB-lite"/>
    </source>
</evidence>
<dbReference type="InterPro" id="IPR041569">
    <property type="entry name" value="AAA_lid_3"/>
</dbReference>
<dbReference type="GO" id="GO:0031593">
    <property type="term" value="F:polyubiquitin modification-dependent protein binding"/>
    <property type="evidence" value="ECO:0007669"/>
    <property type="project" value="TreeGrafter"/>
</dbReference>
<dbReference type="InterPro" id="IPR050168">
    <property type="entry name" value="AAA_ATPase_domain"/>
</dbReference>
<dbReference type="GO" id="GO:0005829">
    <property type="term" value="C:cytosol"/>
    <property type="evidence" value="ECO:0007669"/>
    <property type="project" value="TreeGrafter"/>
</dbReference>
<evidence type="ECO:0000256" key="1">
    <source>
        <dbReference type="RuleBase" id="RU003651"/>
    </source>
</evidence>
<feature type="domain" description="AAA+ ATPase" evidence="3">
    <location>
        <begin position="420"/>
        <end position="600"/>
    </location>
</feature>
<dbReference type="InterPro" id="IPR003960">
    <property type="entry name" value="ATPase_AAA_CS"/>
</dbReference>
<evidence type="ECO:0000259" key="3">
    <source>
        <dbReference type="SMART" id="SM00382"/>
    </source>
</evidence>
<dbReference type="InterPro" id="IPR003959">
    <property type="entry name" value="ATPase_AAA_core"/>
</dbReference>
<dbReference type="GO" id="GO:0030970">
    <property type="term" value="P:retrograde protein transport, ER to cytosol"/>
    <property type="evidence" value="ECO:0007669"/>
    <property type="project" value="TreeGrafter"/>
</dbReference>
<dbReference type="GO" id="GO:0005634">
    <property type="term" value="C:nucleus"/>
    <property type="evidence" value="ECO:0007669"/>
    <property type="project" value="TreeGrafter"/>
</dbReference>
<protein>
    <recommendedName>
        <fullName evidence="3">AAA+ ATPase domain-containing protein</fullName>
    </recommendedName>
</protein>
<dbReference type="SMART" id="SM00382">
    <property type="entry name" value="AAA"/>
    <property type="match status" value="2"/>
</dbReference>
<accession>A0A0B6ZKM7</accession>
<dbReference type="PANTHER" id="PTHR23077:SF194">
    <property type="entry name" value="ATPASE FAMILY GENE 2 PROTEIN HOMOLOG B"/>
    <property type="match status" value="1"/>
</dbReference>
<name>A0A0B6ZKM7_9EUPU</name>
<organism evidence="4">
    <name type="scientific">Arion vulgaris</name>
    <dbReference type="NCBI Taxonomy" id="1028688"/>
    <lineage>
        <taxon>Eukaryota</taxon>
        <taxon>Metazoa</taxon>
        <taxon>Spiralia</taxon>
        <taxon>Lophotrochozoa</taxon>
        <taxon>Mollusca</taxon>
        <taxon>Gastropoda</taxon>
        <taxon>Heterobranchia</taxon>
        <taxon>Euthyneura</taxon>
        <taxon>Panpulmonata</taxon>
        <taxon>Eupulmonata</taxon>
        <taxon>Stylommatophora</taxon>
        <taxon>Helicina</taxon>
        <taxon>Arionoidea</taxon>
        <taxon>Arionidae</taxon>
        <taxon>Arion</taxon>
    </lineage>
</organism>
<dbReference type="InterPro" id="IPR003593">
    <property type="entry name" value="AAA+_ATPase"/>
</dbReference>
<sequence>MMNCLQEQITSWVQGKEAAVVNICVILKNLRQHRIKLPFAGNQKLNQYCKNVLLNRVVSKDSAINLLDSKLARTYGICHILLKNYEPAFDNDTEYVIITQKTSIQIESVQSEDFYSLKLNLIPISLGGFGHEVEQLSLLLNYSKSHISSSLRPVGVLLHGPPGCGKTSLAKYLAYTCDAVFIQIEGSNILHSDFGVGAASLTNYFRRAAALTKEGSVVLFIDEIDTLCPVNEHASLGNKQLTSALVTEMENLHNNKVSGLLVIGATNYISNVSPALRRPGRFDQEILISVPTKQQRLHILEVHTADVVLASDVSLLDVATWTVGFVGADLQALCEEVASHAHSSHLFQNSEIPVVHMVHFVDALHTIRPSLKKGLDCVVELQPVKWEEIGGLEDIKTEIKQSIEWPLLYPDALKRLDLNPTKGVLLYGPPGCCKTTLVRAAATSCNVTFLTLSGAQVYSPYVGESEKIISEAFQKARALSPAILFFDEIESLVGSRSAGSNQARVQERILSTMLNEMDGVGIRLDRKMDAAHARQSEDDQNMMTTETTPKSKSAYKTEGVSNVDKSHIIVIGATNRPDMLDSAILRPGRMDKLIFVPPPDLMSRQAILKYRYPKWLHQI</sequence>